<sequence length="51" mass="5997">MQKPLIPFKSTYLSSCHFTAFRPHRMSACFSLNHYTGIDRKFKHGFSLTFL</sequence>
<accession>A8RR16</accession>
<dbReference type="EMBL" id="ABCC02000027">
    <property type="protein sequence ID" value="EDP16740.1"/>
    <property type="molecule type" value="Genomic_DNA"/>
</dbReference>
<evidence type="ECO:0000313" key="1">
    <source>
        <dbReference type="EMBL" id="EDP16740.1"/>
    </source>
</evidence>
<reference evidence="1 2" key="1">
    <citation type="submission" date="2007-08" db="EMBL/GenBank/DDBJ databases">
        <authorList>
            <person name="Fulton L."/>
            <person name="Clifton S."/>
            <person name="Fulton B."/>
            <person name="Xu J."/>
            <person name="Minx P."/>
            <person name="Pepin K.H."/>
            <person name="Johnson M."/>
            <person name="Thiruvilangam P."/>
            <person name="Bhonagiri V."/>
            <person name="Nash W.E."/>
            <person name="Mardis E.R."/>
            <person name="Wilson R.K."/>
        </authorList>
    </citation>
    <scope>NUCLEOTIDE SEQUENCE [LARGE SCALE GENOMIC DNA]</scope>
    <source>
        <strain evidence="2">ATCC BAA-613 / DSM 15670 / CCUG 46953 / JCM 12243 / WAL 16351</strain>
    </source>
</reference>
<proteinExistence type="predicted"/>
<evidence type="ECO:0000313" key="2">
    <source>
        <dbReference type="Proteomes" id="UP000005396"/>
    </source>
</evidence>
<reference evidence="1 2" key="2">
    <citation type="submission" date="2007-09" db="EMBL/GenBank/DDBJ databases">
        <title>Draft genome sequence of Clostridium bolteae (ATCC BAA-613).</title>
        <authorList>
            <person name="Sudarsanam P."/>
            <person name="Ley R."/>
            <person name="Guruge J."/>
            <person name="Turnbaugh P.J."/>
            <person name="Mahowald M."/>
            <person name="Liep D."/>
            <person name="Gordon J."/>
        </authorList>
    </citation>
    <scope>NUCLEOTIDE SEQUENCE [LARGE SCALE GENOMIC DNA]</scope>
    <source>
        <strain evidence="2">ATCC BAA-613 / DSM 15670 / CCUG 46953 / JCM 12243 / WAL 16351</strain>
    </source>
</reference>
<dbReference type="HOGENOM" id="CLU_3097301_0_0_9"/>
<comment type="caution">
    <text evidence="1">The sequence shown here is derived from an EMBL/GenBank/DDBJ whole genome shotgun (WGS) entry which is preliminary data.</text>
</comment>
<dbReference type="PaxDb" id="411902-CLOBOL_02884"/>
<dbReference type="AlphaFoldDB" id="A8RR16"/>
<protein>
    <submittedName>
        <fullName evidence="1">Uncharacterized protein</fullName>
    </submittedName>
</protein>
<gene>
    <name evidence="1" type="ORF">CLOBOL_02884</name>
</gene>
<dbReference type="Proteomes" id="UP000005396">
    <property type="component" value="Unassembled WGS sequence"/>
</dbReference>
<name>A8RR16_ENTBW</name>
<organism evidence="1 2">
    <name type="scientific">Enterocloster bolteae (strain ATCC BAA-613 / DSM 15670 / CCUG 46953 / JCM 12243 / WAL 16351)</name>
    <name type="common">Clostridium bolteae</name>
    <dbReference type="NCBI Taxonomy" id="411902"/>
    <lineage>
        <taxon>Bacteria</taxon>
        <taxon>Bacillati</taxon>
        <taxon>Bacillota</taxon>
        <taxon>Clostridia</taxon>
        <taxon>Lachnospirales</taxon>
        <taxon>Lachnospiraceae</taxon>
        <taxon>Enterocloster</taxon>
    </lineage>
</organism>